<gene>
    <name evidence="3" type="ORF">GCM10009742_00590</name>
</gene>
<feature type="compositionally biased region" description="Basic and acidic residues" evidence="1">
    <location>
        <begin position="36"/>
        <end position="54"/>
    </location>
</feature>
<evidence type="ECO:0000256" key="1">
    <source>
        <dbReference type="SAM" id="MobiDB-lite"/>
    </source>
</evidence>
<organism evidence="3 4">
    <name type="scientific">Kribbella karoonensis</name>
    <dbReference type="NCBI Taxonomy" id="324851"/>
    <lineage>
        <taxon>Bacteria</taxon>
        <taxon>Bacillati</taxon>
        <taxon>Actinomycetota</taxon>
        <taxon>Actinomycetes</taxon>
        <taxon>Propionibacteriales</taxon>
        <taxon>Kribbellaceae</taxon>
        <taxon>Kribbella</taxon>
    </lineage>
</organism>
<accession>A0ABN2CUB1</accession>
<feature type="region of interest" description="Disordered" evidence="1">
    <location>
        <begin position="176"/>
        <end position="218"/>
    </location>
</feature>
<evidence type="ECO:0000259" key="2">
    <source>
        <dbReference type="Pfam" id="PF13930"/>
    </source>
</evidence>
<proteinExistence type="predicted"/>
<dbReference type="RefSeq" id="WP_344187128.1">
    <property type="nucleotide sequence ID" value="NZ_BAAAND010000001.1"/>
</dbReference>
<feature type="compositionally biased region" description="Low complexity" evidence="1">
    <location>
        <begin position="184"/>
        <end position="193"/>
    </location>
</feature>
<dbReference type="EMBL" id="BAAAND010000001">
    <property type="protein sequence ID" value="GAA1563359.1"/>
    <property type="molecule type" value="Genomic_DNA"/>
</dbReference>
<dbReference type="InterPro" id="IPR044927">
    <property type="entry name" value="Endonuclea_NS_2"/>
</dbReference>
<feature type="region of interest" description="Disordered" evidence="1">
    <location>
        <begin position="1"/>
        <end position="59"/>
    </location>
</feature>
<feature type="compositionally biased region" description="Basic and acidic residues" evidence="1">
    <location>
        <begin position="95"/>
        <end position="121"/>
    </location>
</feature>
<feature type="domain" description="Type VII secretion system protein EssD-like" evidence="2">
    <location>
        <begin position="65"/>
        <end position="195"/>
    </location>
</feature>
<name>A0ABN2CUB1_9ACTN</name>
<feature type="compositionally biased region" description="Polar residues" evidence="1">
    <location>
        <begin position="135"/>
        <end position="147"/>
    </location>
</feature>
<comment type="caution">
    <text evidence="3">The sequence shown here is derived from an EMBL/GenBank/DDBJ whole genome shotgun (WGS) entry which is preliminary data.</text>
</comment>
<sequence length="218" mass="24229">MPQRTRASARIEQPADPADVRVVGYGPDDQPVVPDRYADLPVHQEKSGHGDDWNPRLMDPEPSSVYVVDDRYLYVTDGHSRVTHAEGWLGFLPAKDNEDRRNLDAQRDAGKPDRQKSDDGGHLFGTSFDGPGESINITAQSRTQNQAVKGVTDNWRRMEESWQAMRAAGVQVHAAIDVKHPNGTTRRPSSRTVVSRHEGKRSPRSIFRETKPASKGAG</sequence>
<evidence type="ECO:0000313" key="3">
    <source>
        <dbReference type="EMBL" id="GAA1563359.1"/>
    </source>
</evidence>
<protein>
    <recommendedName>
        <fullName evidence="2">Type VII secretion system protein EssD-like domain-containing protein</fullName>
    </recommendedName>
</protein>
<dbReference type="Proteomes" id="UP001500190">
    <property type="component" value="Unassembled WGS sequence"/>
</dbReference>
<reference evidence="3 4" key="1">
    <citation type="journal article" date="2019" name="Int. J. Syst. Evol. Microbiol.">
        <title>The Global Catalogue of Microorganisms (GCM) 10K type strain sequencing project: providing services to taxonomists for standard genome sequencing and annotation.</title>
        <authorList>
            <consortium name="The Broad Institute Genomics Platform"/>
            <consortium name="The Broad Institute Genome Sequencing Center for Infectious Disease"/>
            <person name="Wu L."/>
            <person name="Ma J."/>
        </authorList>
    </citation>
    <scope>NUCLEOTIDE SEQUENCE [LARGE SCALE GENOMIC DNA]</scope>
    <source>
        <strain evidence="3 4">JCM 14304</strain>
    </source>
</reference>
<keyword evidence="4" id="KW-1185">Reference proteome</keyword>
<feature type="compositionally biased region" description="Basic and acidic residues" evidence="1">
    <location>
        <begin position="195"/>
        <end position="212"/>
    </location>
</feature>
<evidence type="ECO:0000313" key="4">
    <source>
        <dbReference type="Proteomes" id="UP001500190"/>
    </source>
</evidence>
<dbReference type="Pfam" id="PF13930">
    <property type="entry name" value="Endonuclea_NS_2"/>
    <property type="match status" value="1"/>
</dbReference>
<feature type="region of interest" description="Disordered" evidence="1">
    <location>
        <begin position="93"/>
        <end position="147"/>
    </location>
</feature>